<dbReference type="Proteomes" id="UP000321577">
    <property type="component" value="Unassembled WGS sequence"/>
</dbReference>
<proteinExistence type="predicted"/>
<name>A0A512M5H5_9BACT</name>
<reference evidence="1 2" key="1">
    <citation type="submission" date="2019-07" db="EMBL/GenBank/DDBJ databases">
        <title>Whole genome shotgun sequence of Brevifollis gellanilyticus NBRC 108608.</title>
        <authorList>
            <person name="Hosoyama A."/>
            <person name="Uohara A."/>
            <person name="Ohji S."/>
            <person name="Ichikawa N."/>
        </authorList>
    </citation>
    <scope>NUCLEOTIDE SEQUENCE [LARGE SCALE GENOMIC DNA]</scope>
    <source>
        <strain evidence="1 2">NBRC 108608</strain>
    </source>
</reference>
<keyword evidence="2" id="KW-1185">Reference proteome</keyword>
<evidence type="ECO:0000313" key="2">
    <source>
        <dbReference type="Proteomes" id="UP000321577"/>
    </source>
</evidence>
<dbReference type="RefSeq" id="WP_146849071.1">
    <property type="nucleotide sequence ID" value="NZ_BKAG01000004.1"/>
</dbReference>
<organism evidence="1 2">
    <name type="scientific">Brevifollis gellanilyticus</name>
    <dbReference type="NCBI Taxonomy" id="748831"/>
    <lineage>
        <taxon>Bacteria</taxon>
        <taxon>Pseudomonadati</taxon>
        <taxon>Verrucomicrobiota</taxon>
        <taxon>Verrucomicrobiia</taxon>
        <taxon>Verrucomicrobiales</taxon>
        <taxon>Verrucomicrobiaceae</taxon>
    </lineage>
</organism>
<gene>
    <name evidence="1" type="ORF">BGE01nite_09020</name>
</gene>
<accession>A0A512M5H5</accession>
<sequence>MKLVFQVLLHGLAVCAGYWLVSGEAAQAPARVKDTATHAKTLAVTGTQAAKASPGKPSGIELNPLSPETWPNEIALIQKMSQSELPAALRRYLGCRFPDVRLRLMRYLFERWALLDRAGALAALEGIPSPQMKDRALRAILTEWVKVDEAAAWQHVVSMSKDTVLQEAGIQSLLSLCADKSPTNYVAWTKGLEDPFLRGKALESIAEAWARKDPKRALEAAFMEENPYLREQLFELVSRHGKAGIDPAQALDRILQLPDQAERVRVMEGWVTVFANTQPANALHWLQQHANRADLQAASGIIGKAMSGQTKLVADIRNAALSLPEGPLRDSFAASAAGAWASRGHHTPEAEQILALSGPCIEREHAVVAIETHRKPR</sequence>
<dbReference type="AlphaFoldDB" id="A0A512M5H5"/>
<protein>
    <submittedName>
        <fullName evidence="1">Uncharacterized protein</fullName>
    </submittedName>
</protein>
<dbReference type="EMBL" id="BKAG01000004">
    <property type="protein sequence ID" value="GEP41611.1"/>
    <property type="molecule type" value="Genomic_DNA"/>
</dbReference>
<comment type="caution">
    <text evidence="1">The sequence shown here is derived from an EMBL/GenBank/DDBJ whole genome shotgun (WGS) entry which is preliminary data.</text>
</comment>
<evidence type="ECO:0000313" key="1">
    <source>
        <dbReference type="EMBL" id="GEP41611.1"/>
    </source>
</evidence>